<feature type="coiled-coil region" evidence="1">
    <location>
        <begin position="88"/>
        <end position="125"/>
    </location>
</feature>
<organism evidence="3 4">
    <name type="scientific">Pristionchus mayeri</name>
    <dbReference type="NCBI Taxonomy" id="1317129"/>
    <lineage>
        <taxon>Eukaryota</taxon>
        <taxon>Metazoa</taxon>
        <taxon>Ecdysozoa</taxon>
        <taxon>Nematoda</taxon>
        <taxon>Chromadorea</taxon>
        <taxon>Rhabditida</taxon>
        <taxon>Rhabditina</taxon>
        <taxon>Diplogasteromorpha</taxon>
        <taxon>Diplogasteroidea</taxon>
        <taxon>Neodiplogasteridae</taxon>
        <taxon>Pristionchus</taxon>
    </lineage>
</organism>
<gene>
    <name evidence="3" type="ORF">PMAYCL1PPCAC_23459</name>
</gene>
<feature type="compositionally biased region" description="Basic and acidic residues" evidence="2">
    <location>
        <begin position="12"/>
        <end position="21"/>
    </location>
</feature>
<dbReference type="AlphaFoldDB" id="A0AAN5I6G7"/>
<feature type="compositionally biased region" description="Acidic residues" evidence="2">
    <location>
        <begin position="1"/>
        <end position="11"/>
    </location>
</feature>
<proteinExistence type="predicted"/>
<evidence type="ECO:0000313" key="3">
    <source>
        <dbReference type="EMBL" id="GMR53264.1"/>
    </source>
</evidence>
<feature type="region of interest" description="Disordered" evidence="2">
    <location>
        <begin position="1"/>
        <end position="21"/>
    </location>
</feature>
<name>A0AAN5I6G7_9BILA</name>
<feature type="non-terminal residue" evidence="3">
    <location>
        <position position="1"/>
    </location>
</feature>
<evidence type="ECO:0000256" key="2">
    <source>
        <dbReference type="SAM" id="MobiDB-lite"/>
    </source>
</evidence>
<feature type="region of interest" description="Disordered" evidence="2">
    <location>
        <begin position="428"/>
        <end position="482"/>
    </location>
</feature>
<feature type="coiled-coil region" evidence="1">
    <location>
        <begin position="184"/>
        <end position="349"/>
    </location>
</feature>
<protein>
    <submittedName>
        <fullName evidence="3">Uncharacterized protein</fullName>
    </submittedName>
</protein>
<accession>A0AAN5I6G7</accession>
<evidence type="ECO:0000313" key="4">
    <source>
        <dbReference type="Proteomes" id="UP001328107"/>
    </source>
</evidence>
<dbReference type="EMBL" id="BTRK01000005">
    <property type="protein sequence ID" value="GMR53264.1"/>
    <property type="molecule type" value="Genomic_DNA"/>
</dbReference>
<sequence length="546" mass="64958">EESEESEEETTDSERSERRERVIVKTVVHDNSKRFEEKLQQMRETAEMANQSYKEQLAVKERALIDLRKIIEKKMGEVRIVEKIEVVKEVMRERDESIEKEIEELRREKARLDRLVRDLELSNRRLFEQSSKGSLSEIREITTQTEPVSMIREDTFGDEGDQMSRIRGDLEDHSFAESRPSVTMKGVTDEDEILRERLDKAENDLRRTIARLEFEKNSSKKEIGKLRNANKELLRACEEIKRVAMEEVRERMSGRGGETGRSVDDRLSLAREEADGLRKTIERLKKTIETMKKEYDEKKRQQSGGRVQVEQWHERKRLEETIDKQRKEIKRLVTRDEAAENELEKRNKRIFDLENIEKTRIRSVTQMETQLRTIRREKSAVTIEQVESSELRSKIRLLEEQLMSVRMELNDMRIRNSRLIAERKEEKIEKEKKKVEKEKLESHKLKEKESEKNVKSMEKKEVNELKHKLRETQKSHSETKETLSRIEKAYKELIERHTMIVTRLEKESKPVSGIALLNDKLQAKELEIRHLKSRISELEKGKERTL</sequence>
<dbReference type="Proteomes" id="UP001328107">
    <property type="component" value="Unassembled WGS sequence"/>
</dbReference>
<reference evidence="4" key="1">
    <citation type="submission" date="2022-10" db="EMBL/GenBank/DDBJ databases">
        <title>Genome assembly of Pristionchus species.</title>
        <authorList>
            <person name="Yoshida K."/>
            <person name="Sommer R.J."/>
        </authorList>
    </citation>
    <scope>NUCLEOTIDE SEQUENCE [LARGE SCALE GENOMIC DNA]</scope>
    <source>
        <strain evidence="4">RS5460</strain>
    </source>
</reference>
<keyword evidence="4" id="KW-1185">Reference proteome</keyword>
<comment type="caution">
    <text evidence="3">The sequence shown here is derived from an EMBL/GenBank/DDBJ whole genome shotgun (WGS) entry which is preliminary data.</text>
</comment>
<evidence type="ECO:0000256" key="1">
    <source>
        <dbReference type="SAM" id="Coils"/>
    </source>
</evidence>
<feature type="coiled-coil region" evidence="1">
    <location>
        <begin position="32"/>
        <end position="63"/>
    </location>
</feature>
<keyword evidence="1" id="KW-0175">Coiled coil</keyword>